<gene>
    <name evidence="1" type="ORF">QID03_07895</name>
</gene>
<evidence type="ECO:0000313" key="1">
    <source>
        <dbReference type="EMBL" id="MDI9260112.1"/>
    </source>
</evidence>
<protein>
    <submittedName>
        <fullName evidence="1">Uncharacterized protein</fullName>
    </submittedName>
</protein>
<accession>A0ABT6XYE2</accession>
<dbReference type="RefSeq" id="WP_283203620.1">
    <property type="nucleotide sequence ID" value="NZ_JASGCB010000010.1"/>
</dbReference>
<dbReference type="EMBL" id="JASGCB010000010">
    <property type="protein sequence ID" value="MDI9260112.1"/>
    <property type="molecule type" value="Genomic_DNA"/>
</dbReference>
<keyword evidence="2" id="KW-1185">Reference proteome</keyword>
<sequence length="201" mass="22206">MSVLDHLPIPTFCITEHYAVVGASQTARHAFVEGKHLLDIVDAGSAEKLKRFVRPAMSGIRVELNFLTPNGIGLFDVYQRWRNEGGDAIGYLTCVPRQSDLNEVIESVTRLDKRLPKRHPGGLRLVEPAPSAPSIWEHVDHSLRTIEELVGMLRADLIELGKGVYAELVFKELDSLRQIIAAEGGRRGDRPALLAPGAISR</sequence>
<evidence type="ECO:0000313" key="2">
    <source>
        <dbReference type="Proteomes" id="UP001529245"/>
    </source>
</evidence>
<organism evidence="1 2">
    <name type="scientific">Alicyclobacillus sendaiensis PA2</name>
    <dbReference type="NCBI Taxonomy" id="3029425"/>
    <lineage>
        <taxon>Bacteria</taxon>
        <taxon>Bacillati</taxon>
        <taxon>Bacillota</taxon>
        <taxon>Bacilli</taxon>
        <taxon>Bacillales</taxon>
        <taxon>Alicyclobacillaceae</taxon>
        <taxon>Alicyclobacillus</taxon>
    </lineage>
</organism>
<proteinExistence type="predicted"/>
<reference evidence="1 2" key="1">
    <citation type="submission" date="2023-04" db="EMBL/GenBank/DDBJ databases">
        <title>A. sendaiensis sub sp. chiapanensis a novel subspecie with specific adaptation in bacterial cell wall isolated from an active volcano.</title>
        <authorList>
            <person name="Alvarez Gutierrez P.E."/>
            <person name="Ortiz Cortes L.Y."/>
        </authorList>
    </citation>
    <scope>NUCLEOTIDE SEQUENCE [LARGE SCALE GENOMIC DNA]</scope>
    <source>
        <strain evidence="1 2">PA2</strain>
    </source>
</reference>
<name>A0ABT6XYE2_ALISE</name>
<comment type="caution">
    <text evidence="1">The sequence shown here is derived from an EMBL/GenBank/DDBJ whole genome shotgun (WGS) entry which is preliminary data.</text>
</comment>
<dbReference type="Proteomes" id="UP001529245">
    <property type="component" value="Unassembled WGS sequence"/>
</dbReference>